<dbReference type="KEGG" id="bav:BAV1403"/>
<dbReference type="Proteomes" id="UP000001977">
    <property type="component" value="Chromosome"/>
</dbReference>
<feature type="region of interest" description="Disordered" evidence="1">
    <location>
        <begin position="23"/>
        <end position="71"/>
    </location>
</feature>
<feature type="transmembrane region" description="Helical" evidence="2">
    <location>
        <begin position="84"/>
        <end position="102"/>
    </location>
</feature>
<organism evidence="3 4">
    <name type="scientific">Bordetella avium (strain 197N)</name>
    <dbReference type="NCBI Taxonomy" id="360910"/>
    <lineage>
        <taxon>Bacteria</taxon>
        <taxon>Pseudomonadati</taxon>
        <taxon>Pseudomonadota</taxon>
        <taxon>Betaproteobacteria</taxon>
        <taxon>Burkholderiales</taxon>
        <taxon>Alcaligenaceae</taxon>
        <taxon>Bordetella</taxon>
    </lineage>
</organism>
<proteinExistence type="predicted"/>
<dbReference type="GeneID" id="92935472"/>
<keyword evidence="2" id="KW-0472">Membrane</keyword>
<protein>
    <submittedName>
        <fullName evidence="3">Membrane protein</fullName>
    </submittedName>
</protein>
<evidence type="ECO:0000256" key="1">
    <source>
        <dbReference type="SAM" id="MobiDB-lite"/>
    </source>
</evidence>
<evidence type="ECO:0000256" key="2">
    <source>
        <dbReference type="SAM" id="Phobius"/>
    </source>
</evidence>
<evidence type="ECO:0000313" key="4">
    <source>
        <dbReference type="Proteomes" id="UP000001977"/>
    </source>
</evidence>
<dbReference type="STRING" id="360910.BAV1403"/>
<keyword evidence="2" id="KW-0812">Transmembrane</keyword>
<dbReference type="EMBL" id="AM167904">
    <property type="protein sequence ID" value="CAJ49012.1"/>
    <property type="molecule type" value="Genomic_DNA"/>
</dbReference>
<reference evidence="3 4" key="1">
    <citation type="journal article" date="2006" name="J. Bacteriol.">
        <title>Comparison of the genome sequence of the poultry pathogen Bordetella avium with those of B. bronchiseptica, B. pertussis, and B. parapertussis reveals extensive diversity in surface structures associated with host interaction.</title>
        <authorList>
            <person name="Sebaihia M."/>
            <person name="Preston A."/>
            <person name="Maskell D.J."/>
            <person name="Kuzmiak H."/>
            <person name="Connell T.D."/>
            <person name="King N.D."/>
            <person name="Orndorff P.E."/>
            <person name="Miyamoto D.M."/>
            <person name="Thomson N.R."/>
            <person name="Harris D."/>
            <person name="Goble A."/>
            <person name="Lord A."/>
            <person name="Murphy L."/>
            <person name="Quail M.A."/>
            <person name="Rutter S."/>
            <person name="Squares R."/>
            <person name="Squares S."/>
            <person name="Woodward J."/>
            <person name="Parkhill J."/>
            <person name="Temple L.M."/>
        </authorList>
    </citation>
    <scope>NUCLEOTIDE SEQUENCE [LARGE SCALE GENOMIC DNA]</scope>
    <source>
        <strain evidence="3 4">197N</strain>
    </source>
</reference>
<evidence type="ECO:0000313" key="3">
    <source>
        <dbReference type="EMBL" id="CAJ49012.1"/>
    </source>
</evidence>
<dbReference type="HOGENOM" id="CLU_1607687_0_0_4"/>
<keyword evidence="4" id="KW-1185">Reference proteome</keyword>
<dbReference type="RefSeq" id="WP_012417084.1">
    <property type="nucleotide sequence ID" value="NC_010645.1"/>
</dbReference>
<feature type="transmembrane region" description="Helical" evidence="2">
    <location>
        <begin position="108"/>
        <end position="126"/>
    </location>
</feature>
<sequence length="148" mass="15982">MSIPGEPKNGDFARYVEELSRSAPAAAGTRLPTEPANTAVAQAPGEVPSRRAKPKLNISPAAETQAPTMAEQARYRQTSSTLRMLGFVAICLAVWNFASFAAGEHDNVIRILIPGLIGFWLFRRAARALALSRQPARNLPPLNLPPKP</sequence>
<dbReference type="AlphaFoldDB" id="Q2L2L4"/>
<gene>
    <name evidence="3" type="ordered locus">BAV1403</name>
</gene>
<accession>Q2L2L4</accession>
<dbReference type="OrthoDB" id="8683418at2"/>
<name>Q2L2L4_BORA1</name>
<keyword evidence="2" id="KW-1133">Transmembrane helix</keyword>